<gene>
    <name evidence="6" type="ORF">NYR02_02265</name>
</gene>
<evidence type="ECO:0000313" key="6">
    <source>
        <dbReference type="EMBL" id="MCT7357845.1"/>
    </source>
</evidence>
<name>A0A9X3AQ45_9GAMM</name>
<dbReference type="NCBIfam" id="NF002007">
    <property type="entry name" value="PRK00808.1"/>
    <property type="match status" value="1"/>
</dbReference>
<dbReference type="PANTHER" id="PTHR37164">
    <property type="entry name" value="BACTERIOHEMERYTHRIN"/>
    <property type="match status" value="1"/>
</dbReference>
<dbReference type="AlphaFoldDB" id="A0A9X3AQ45"/>
<evidence type="ECO:0000259" key="5">
    <source>
        <dbReference type="Pfam" id="PF01814"/>
    </source>
</evidence>
<dbReference type="InterPro" id="IPR050669">
    <property type="entry name" value="Hemerythrin"/>
</dbReference>
<keyword evidence="4" id="KW-0408">Iron</keyword>
<protein>
    <submittedName>
        <fullName evidence="6">Bacteriohemerythrin</fullName>
    </submittedName>
</protein>
<accession>A0A9X3AQ45</accession>
<dbReference type="GO" id="GO:0005344">
    <property type="term" value="F:oxygen carrier activity"/>
    <property type="evidence" value="ECO:0007669"/>
    <property type="project" value="UniProtKB-KW"/>
</dbReference>
<comment type="caution">
    <text evidence="6">The sequence shown here is derived from an EMBL/GenBank/DDBJ whole genome shotgun (WGS) entry which is preliminary data.</text>
</comment>
<dbReference type="InterPro" id="IPR016131">
    <property type="entry name" value="Haemerythrin_Fe_BS"/>
</dbReference>
<sequence length="156" mass="18401">MEMYEWTADLNLGIEVIDAQHRQIVQYINDLTRAISSEDVDDVFDVMERLRDYTLDHFAFEEQLMNQAGYVLLSAHQMVHRRFEDKIARMQEELTSGRDPFGIARRVRTSLMAWLIQHIRHEDVDYVPVVKKVLKREESWINSSLKRIFGNSTSNA</sequence>
<dbReference type="InterPro" id="IPR012312">
    <property type="entry name" value="Hemerythrin-like"/>
</dbReference>
<dbReference type="InterPro" id="IPR012827">
    <property type="entry name" value="Hemerythrin_metal-bd"/>
</dbReference>
<dbReference type="Pfam" id="PF01814">
    <property type="entry name" value="Hemerythrin"/>
    <property type="match status" value="1"/>
</dbReference>
<comment type="similarity">
    <text evidence="1">Belongs to the hemerythrin family.</text>
</comment>
<evidence type="ECO:0000256" key="2">
    <source>
        <dbReference type="ARBA" id="ARBA00022621"/>
    </source>
</evidence>
<proteinExistence type="inferred from homology"/>
<keyword evidence="2" id="KW-0813">Transport</keyword>
<dbReference type="SUPFAM" id="SSF47188">
    <property type="entry name" value="Hemerythrin-like"/>
    <property type="match status" value="1"/>
</dbReference>
<reference evidence="6" key="2">
    <citation type="submission" date="2022-08" db="EMBL/GenBank/DDBJ databases">
        <authorList>
            <person name="Dong C."/>
        </authorList>
    </citation>
    <scope>NUCLEOTIDE SEQUENCE</scope>
    <source>
        <strain evidence="6">59MF3M-4</strain>
    </source>
</reference>
<dbReference type="PROSITE" id="PS00550">
    <property type="entry name" value="HEMERYTHRINS"/>
    <property type="match status" value="1"/>
</dbReference>
<dbReference type="RefSeq" id="WP_260974775.1">
    <property type="nucleotide sequence ID" value="NZ_JAOANI010000009.1"/>
</dbReference>
<dbReference type="EMBL" id="JAOANI010000009">
    <property type="protein sequence ID" value="MCT7357845.1"/>
    <property type="molecule type" value="Genomic_DNA"/>
</dbReference>
<evidence type="ECO:0000256" key="1">
    <source>
        <dbReference type="ARBA" id="ARBA00010587"/>
    </source>
</evidence>
<evidence type="ECO:0000256" key="4">
    <source>
        <dbReference type="ARBA" id="ARBA00023004"/>
    </source>
</evidence>
<evidence type="ECO:0000256" key="3">
    <source>
        <dbReference type="ARBA" id="ARBA00022723"/>
    </source>
</evidence>
<dbReference type="Gene3D" id="1.20.120.50">
    <property type="entry name" value="Hemerythrin-like"/>
    <property type="match status" value="1"/>
</dbReference>
<dbReference type="Proteomes" id="UP001147830">
    <property type="component" value="Unassembled WGS sequence"/>
</dbReference>
<organism evidence="6 7">
    <name type="scientific">Thalassolituus pacificus</name>
    <dbReference type="NCBI Taxonomy" id="2975440"/>
    <lineage>
        <taxon>Bacteria</taxon>
        <taxon>Pseudomonadati</taxon>
        <taxon>Pseudomonadota</taxon>
        <taxon>Gammaproteobacteria</taxon>
        <taxon>Oceanospirillales</taxon>
        <taxon>Oceanospirillaceae</taxon>
        <taxon>Thalassolituus</taxon>
    </lineage>
</organism>
<dbReference type="NCBIfam" id="TIGR02481">
    <property type="entry name" value="hemeryth_dom"/>
    <property type="match status" value="1"/>
</dbReference>
<dbReference type="CDD" id="cd12107">
    <property type="entry name" value="Hemerythrin"/>
    <property type="match status" value="1"/>
</dbReference>
<dbReference type="InterPro" id="IPR035938">
    <property type="entry name" value="Hemerythrin-like_sf"/>
</dbReference>
<keyword evidence="3" id="KW-0479">Metal-binding</keyword>
<dbReference type="GO" id="GO:0046872">
    <property type="term" value="F:metal ion binding"/>
    <property type="evidence" value="ECO:0007669"/>
    <property type="project" value="UniProtKB-KW"/>
</dbReference>
<dbReference type="NCBIfam" id="NF033749">
    <property type="entry name" value="bact_hemeryth"/>
    <property type="match status" value="1"/>
</dbReference>
<evidence type="ECO:0000313" key="7">
    <source>
        <dbReference type="Proteomes" id="UP001147830"/>
    </source>
</evidence>
<keyword evidence="7" id="KW-1185">Reference proteome</keyword>
<dbReference type="PANTHER" id="PTHR37164:SF1">
    <property type="entry name" value="BACTERIOHEMERYTHRIN"/>
    <property type="match status" value="1"/>
</dbReference>
<keyword evidence="2" id="KW-0561">Oxygen transport</keyword>
<reference evidence="6" key="1">
    <citation type="journal article" date="2022" name="Front. Microbiol.">
        <title>Genome-based taxonomic rearrangement of Oceanobacter-related bacteria including the description of Thalassolituus hydrocarbonoclasticus sp. nov. and Thalassolituus pacificus sp. nov. and emended description of the genus Thalassolituus.</title>
        <authorList>
            <person name="Dong C."/>
            <person name="Wei L."/>
            <person name="Wang J."/>
            <person name="Lai Q."/>
            <person name="Huang Z."/>
            <person name="Shao Z."/>
        </authorList>
    </citation>
    <scope>NUCLEOTIDE SEQUENCE</scope>
    <source>
        <strain evidence="6">59MF3M-4</strain>
    </source>
</reference>
<feature type="domain" description="Hemerythrin-like" evidence="5">
    <location>
        <begin position="13"/>
        <end position="129"/>
    </location>
</feature>